<dbReference type="RefSeq" id="WP_116755402.1">
    <property type="nucleotide sequence ID" value="NZ_JBHUEX010000001.1"/>
</dbReference>
<name>A0A2V1HY52_9MICO</name>
<dbReference type="EMBL" id="QEOP01000001">
    <property type="protein sequence ID" value="PVZ95667.1"/>
    <property type="molecule type" value="Genomic_DNA"/>
</dbReference>
<organism evidence="2 3">
    <name type="scientific">Amnibacterium flavum</name>
    <dbReference type="NCBI Taxonomy" id="2173173"/>
    <lineage>
        <taxon>Bacteria</taxon>
        <taxon>Bacillati</taxon>
        <taxon>Actinomycetota</taxon>
        <taxon>Actinomycetes</taxon>
        <taxon>Micrococcales</taxon>
        <taxon>Microbacteriaceae</taxon>
        <taxon>Amnibacterium</taxon>
    </lineage>
</organism>
<evidence type="ECO:0000313" key="2">
    <source>
        <dbReference type="EMBL" id="PVZ95667.1"/>
    </source>
</evidence>
<dbReference type="InterPro" id="IPR024981">
    <property type="entry name" value="DUF3887"/>
</dbReference>
<protein>
    <submittedName>
        <fullName evidence="2">DUF3887 domain-containing protein</fullName>
    </submittedName>
</protein>
<proteinExistence type="predicted"/>
<dbReference type="OrthoDB" id="3579809at2"/>
<gene>
    <name evidence="2" type="ORF">DDQ50_04075</name>
</gene>
<evidence type="ECO:0000259" key="1">
    <source>
        <dbReference type="Pfam" id="PF13026"/>
    </source>
</evidence>
<accession>A0A2V1HY52</accession>
<dbReference type="Gene3D" id="3.10.450.590">
    <property type="match status" value="1"/>
</dbReference>
<dbReference type="Pfam" id="PF13026">
    <property type="entry name" value="DUF3887"/>
    <property type="match status" value="1"/>
</dbReference>
<evidence type="ECO:0000313" key="3">
    <source>
        <dbReference type="Proteomes" id="UP000244893"/>
    </source>
</evidence>
<sequence length="203" mass="21752">MPDSLTEAMRDLRRHSDALLASRVLTDDDDDFVGAIGYALRIQASADEVVRAVVQQARERGTTWQAIGEALGVTRQAAFQRYGKPIDPRTGAIMNTTPLAGAAELARSVIEDLAAGRWELVTERFDPTMRAGLSEDALAAAWAQIVGTSGAFEAQGEADVARAGDITVTNTPLSMEAGDYMARIAFRDDHTIAGLHILLPQAS</sequence>
<comment type="caution">
    <text evidence="2">The sequence shown here is derived from an EMBL/GenBank/DDBJ whole genome shotgun (WGS) entry which is preliminary data.</text>
</comment>
<dbReference type="AlphaFoldDB" id="A0A2V1HY52"/>
<feature type="domain" description="DUF3887" evidence="1">
    <location>
        <begin position="106"/>
        <end position="195"/>
    </location>
</feature>
<keyword evidence="3" id="KW-1185">Reference proteome</keyword>
<dbReference type="Proteomes" id="UP000244893">
    <property type="component" value="Unassembled WGS sequence"/>
</dbReference>
<reference evidence="2 3" key="1">
    <citation type="submission" date="2018-05" db="EMBL/GenBank/DDBJ databases">
        <title>Amnibacterium sp. M8JJ-5, whole genome shotgun sequence.</title>
        <authorList>
            <person name="Tuo L."/>
        </authorList>
    </citation>
    <scope>NUCLEOTIDE SEQUENCE [LARGE SCALE GENOMIC DNA]</scope>
    <source>
        <strain evidence="2 3">M8JJ-5</strain>
    </source>
</reference>